<evidence type="ECO:0000259" key="3">
    <source>
        <dbReference type="SMART" id="SM00875"/>
    </source>
</evidence>
<evidence type="ECO:0000313" key="4">
    <source>
        <dbReference type="Ensembl" id="ENSPMGP00000017415.1"/>
    </source>
</evidence>
<dbReference type="InterPro" id="IPR015915">
    <property type="entry name" value="Kelch-typ_b-propeller"/>
</dbReference>
<keyword evidence="5" id="KW-1185">Reference proteome</keyword>
<protein>
    <recommendedName>
        <fullName evidence="3">BACK domain-containing protein</fullName>
    </recommendedName>
</protein>
<dbReference type="Gene3D" id="2.120.10.80">
    <property type="entry name" value="Kelch-type beta propeller"/>
    <property type="match status" value="1"/>
</dbReference>
<organism evidence="4 5">
    <name type="scientific">Periophthalmus magnuspinnatus</name>
    <dbReference type="NCBI Taxonomy" id="409849"/>
    <lineage>
        <taxon>Eukaryota</taxon>
        <taxon>Metazoa</taxon>
        <taxon>Chordata</taxon>
        <taxon>Craniata</taxon>
        <taxon>Vertebrata</taxon>
        <taxon>Euteleostomi</taxon>
        <taxon>Actinopterygii</taxon>
        <taxon>Neopterygii</taxon>
        <taxon>Teleostei</taxon>
        <taxon>Neoteleostei</taxon>
        <taxon>Acanthomorphata</taxon>
        <taxon>Gobiaria</taxon>
        <taxon>Gobiiformes</taxon>
        <taxon>Gobioidei</taxon>
        <taxon>Gobiidae</taxon>
        <taxon>Oxudercinae</taxon>
        <taxon>Periophthalmus</taxon>
    </lineage>
</organism>
<dbReference type="AlphaFoldDB" id="A0A3B4AL41"/>
<dbReference type="SMART" id="SM00875">
    <property type="entry name" value="BACK"/>
    <property type="match status" value="1"/>
</dbReference>
<dbReference type="Gene3D" id="1.25.40.420">
    <property type="match status" value="1"/>
</dbReference>
<evidence type="ECO:0000256" key="1">
    <source>
        <dbReference type="ARBA" id="ARBA00022441"/>
    </source>
</evidence>
<dbReference type="Ensembl" id="ENSPMGT00000018592.1">
    <property type="protein sequence ID" value="ENSPMGP00000017415.1"/>
    <property type="gene ID" value="ENSPMGG00000014257.1"/>
</dbReference>
<dbReference type="PANTHER" id="PTHR24412:SF172">
    <property type="entry name" value="KELCH-LIKE PROTEIN 10"/>
    <property type="match status" value="1"/>
</dbReference>
<dbReference type="SMART" id="SM00612">
    <property type="entry name" value="Kelch"/>
    <property type="match status" value="5"/>
</dbReference>
<proteinExistence type="predicted"/>
<evidence type="ECO:0000313" key="5">
    <source>
        <dbReference type="Proteomes" id="UP000261520"/>
    </source>
</evidence>
<feature type="domain" description="BACK" evidence="3">
    <location>
        <begin position="18"/>
        <end position="93"/>
    </location>
</feature>
<dbReference type="STRING" id="409849.ENSPMGP00000017415"/>
<dbReference type="Pfam" id="PF07707">
    <property type="entry name" value="BACK"/>
    <property type="match status" value="1"/>
</dbReference>
<name>A0A3B4AL41_9GOBI</name>
<accession>A0A3B4AL41</accession>
<keyword evidence="2" id="KW-0677">Repeat</keyword>
<dbReference type="InterPro" id="IPR006652">
    <property type="entry name" value="Kelch_1"/>
</dbReference>
<dbReference type="SUPFAM" id="SSF117281">
    <property type="entry name" value="Kelch motif"/>
    <property type="match status" value="1"/>
</dbReference>
<dbReference type="PANTHER" id="PTHR24412">
    <property type="entry name" value="KELCH PROTEIN"/>
    <property type="match status" value="1"/>
</dbReference>
<dbReference type="InterPro" id="IPR011705">
    <property type="entry name" value="BACK"/>
</dbReference>
<evidence type="ECO:0000256" key="2">
    <source>
        <dbReference type="ARBA" id="ARBA00022737"/>
    </source>
</evidence>
<dbReference type="Pfam" id="PF01344">
    <property type="entry name" value="Kelch_1"/>
    <property type="match status" value="5"/>
</dbReference>
<keyword evidence="1" id="KW-0880">Kelch repeat</keyword>
<reference evidence="4" key="2">
    <citation type="submission" date="2025-09" db="UniProtKB">
        <authorList>
            <consortium name="Ensembl"/>
        </authorList>
    </citation>
    <scope>IDENTIFICATION</scope>
</reference>
<sequence>MGWPGNALASHRRSWRKCLGCGKFGSPCLDWSQELSGFIEDDELDVKNETVVYQAVLHWTNHDLQQRRVDFPHVLAKVRFDQISLEFLNNNVLSNPLVKDHLHTREVQAIYALSNSAGSHIRLIRPRLPGAILLAIGGWSGGDPTNGIEAYDYKADRWVNVTNHQERARAYHGSVFLVYCVGGFDGTEHFNSVRRLDLATRTWHEMPPMYHRRCYVSVAVLNRCIYAMGGHNGHIRLSTAEVFDPETNLWSPIRPMNEQRSDANCVAVNGEIYICGGFNDIECLQTAECYDPRTKQWSLIAPMTTRRSGVAVIAYGDYIYAVGGFDGNMRLNSVEAYSPRTNSWRPVASMLTTCSNFGIEVAYDPLVDSWSVVCDMDIFRSALNCCVISGLPNMTGYAISRNALPLLDIEMDESDEEAI</sequence>
<dbReference type="Proteomes" id="UP000261520">
    <property type="component" value="Unplaced"/>
</dbReference>
<reference evidence="4" key="1">
    <citation type="submission" date="2025-08" db="UniProtKB">
        <authorList>
            <consortium name="Ensembl"/>
        </authorList>
    </citation>
    <scope>IDENTIFICATION</scope>
</reference>